<protein>
    <submittedName>
        <fullName evidence="8">Molybdate ABC transporter substrate-binding protein</fullName>
    </submittedName>
</protein>
<dbReference type="InterPro" id="IPR005950">
    <property type="entry name" value="ModA"/>
</dbReference>
<keyword evidence="3 6" id="KW-0479">Metal-binding</keyword>
<evidence type="ECO:0000256" key="4">
    <source>
        <dbReference type="ARBA" id="ARBA00022729"/>
    </source>
</evidence>
<evidence type="ECO:0000313" key="9">
    <source>
        <dbReference type="Proteomes" id="UP000244446"/>
    </source>
</evidence>
<feature type="binding site" evidence="6">
    <location>
        <position position="152"/>
    </location>
    <ligand>
        <name>molybdate</name>
        <dbReference type="ChEBI" id="CHEBI:36264"/>
    </ligand>
</feature>
<proteinExistence type="inferred from homology"/>
<evidence type="ECO:0000256" key="6">
    <source>
        <dbReference type="PIRSR" id="PIRSR004846-1"/>
    </source>
</evidence>
<dbReference type="PANTHER" id="PTHR30632:SF17">
    <property type="entry name" value="MOLYBDATE-BINDING PROTEIN MODA"/>
    <property type="match status" value="1"/>
</dbReference>
<dbReference type="GO" id="GO:0015689">
    <property type="term" value="P:molybdate ion transport"/>
    <property type="evidence" value="ECO:0007669"/>
    <property type="project" value="InterPro"/>
</dbReference>
<evidence type="ECO:0000313" key="8">
    <source>
        <dbReference type="EMBL" id="PVA10444.1"/>
    </source>
</evidence>
<feature type="binding site" evidence="6">
    <location>
        <position position="179"/>
    </location>
    <ligand>
        <name>molybdate</name>
        <dbReference type="ChEBI" id="CHEBI:36264"/>
    </ligand>
</feature>
<dbReference type="InterPro" id="IPR050682">
    <property type="entry name" value="ModA/WtpA"/>
</dbReference>
<dbReference type="EMBL" id="QCYH01000004">
    <property type="protein sequence ID" value="PVA10444.1"/>
    <property type="molecule type" value="Genomic_DNA"/>
</dbReference>
<dbReference type="Gene3D" id="3.40.190.10">
    <property type="entry name" value="Periplasmic binding protein-like II"/>
    <property type="match status" value="2"/>
</dbReference>
<keyword evidence="9" id="KW-1185">Reference proteome</keyword>
<dbReference type="FunFam" id="3.40.190.10:FF:000035">
    <property type="entry name" value="Molybdate ABC transporter substrate-binding protein"/>
    <property type="match status" value="1"/>
</dbReference>
<dbReference type="GO" id="GO:0030973">
    <property type="term" value="F:molybdate ion binding"/>
    <property type="evidence" value="ECO:0007669"/>
    <property type="project" value="TreeGrafter"/>
</dbReference>
<reference evidence="8 9" key="1">
    <citation type="submission" date="2018-04" db="EMBL/GenBank/DDBJ databases">
        <title>Pelagivirga bohaiensis gen. nov., sp. nov., a bacterium isolated from the Bohai Sea.</title>
        <authorList>
            <person name="Ji X."/>
        </authorList>
    </citation>
    <scope>NUCLEOTIDE SEQUENCE [LARGE SCALE GENOMIC DNA]</scope>
    <source>
        <strain evidence="8 9">BH-SD19</strain>
    </source>
</reference>
<feature type="signal peptide" evidence="7">
    <location>
        <begin position="1"/>
        <end position="34"/>
    </location>
</feature>
<dbReference type="Pfam" id="PF13531">
    <property type="entry name" value="SBP_bac_11"/>
    <property type="match status" value="1"/>
</dbReference>
<evidence type="ECO:0000256" key="3">
    <source>
        <dbReference type="ARBA" id="ARBA00022723"/>
    </source>
</evidence>
<feature type="chain" id="PRO_5015768952" evidence="7">
    <location>
        <begin position="35"/>
        <end position="260"/>
    </location>
</feature>
<keyword evidence="4 7" id="KW-0732">Signal</keyword>
<dbReference type="OrthoDB" id="9785015at2"/>
<name>A0A2T7G7Q1_9RHOB</name>
<evidence type="ECO:0000256" key="7">
    <source>
        <dbReference type="SAM" id="SignalP"/>
    </source>
</evidence>
<gene>
    <name evidence="8" type="primary">modA</name>
    <name evidence="8" type="ORF">DC366_09480</name>
</gene>
<dbReference type="RefSeq" id="WP_108691955.1">
    <property type="nucleotide sequence ID" value="NZ_QCYH01000004.1"/>
</dbReference>
<dbReference type="NCBIfam" id="TIGR01256">
    <property type="entry name" value="modA"/>
    <property type="match status" value="1"/>
</dbReference>
<evidence type="ECO:0000256" key="5">
    <source>
        <dbReference type="ARBA" id="ARBA00062515"/>
    </source>
</evidence>
<comment type="subunit">
    <text evidence="5">The complex is composed of two ATP-binding proteins (ModC), two transmembrane proteins (ModB) and a solute-binding protein (ModA).</text>
</comment>
<sequence length="260" mass="26869">MRIKRASDRFFARLRQGGAAGLAALLLLAPGAHAQQAITVFAAASLKNAMDDITAVYPAEVAVSLGGSGTLARQIGEGAPGDVAFLANTDWMDWLEENGTVDPAQRVALVGNALVVIAPADTPDLDGADAGTLLARLAGGRMAIGQTQSVPAGMYGRAWLEAAGMWDALMPHLAETDNVRMALALVARGEAPLGVVYATDAAAEPGVRVVYRVPEGMHDPIIYPVAALSEAGAPFMAFLQGAEAREVFAAHGFVPLTDAP</sequence>
<dbReference type="GO" id="GO:0046872">
    <property type="term" value="F:metal ion binding"/>
    <property type="evidence" value="ECO:0007669"/>
    <property type="project" value="UniProtKB-KW"/>
</dbReference>
<dbReference type="SUPFAM" id="SSF53850">
    <property type="entry name" value="Periplasmic binding protein-like II"/>
    <property type="match status" value="1"/>
</dbReference>
<dbReference type="PANTHER" id="PTHR30632">
    <property type="entry name" value="MOLYBDATE-BINDING PERIPLASMIC PROTEIN"/>
    <property type="match status" value="1"/>
</dbReference>
<dbReference type="PIRSF" id="PIRSF004846">
    <property type="entry name" value="ModA"/>
    <property type="match status" value="1"/>
</dbReference>
<comment type="caution">
    <text evidence="8">The sequence shown here is derived from an EMBL/GenBank/DDBJ whole genome shotgun (WGS) entry which is preliminary data.</text>
</comment>
<feature type="binding site" evidence="6">
    <location>
        <position position="45"/>
    </location>
    <ligand>
        <name>molybdate</name>
        <dbReference type="ChEBI" id="CHEBI:36264"/>
    </ligand>
</feature>
<feature type="binding site" evidence="6">
    <location>
        <position position="68"/>
    </location>
    <ligand>
        <name>molybdate</name>
        <dbReference type="ChEBI" id="CHEBI:36264"/>
    </ligand>
</feature>
<dbReference type="Proteomes" id="UP000244446">
    <property type="component" value="Unassembled WGS sequence"/>
</dbReference>
<comment type="similarity">
    <text evidence="1">Belongs to the bacterial solute-binding protein ModA family.</text>
</comment>
<dbReference type="GO" id="GO:1901359">
    <property type="term" value="F:tungstate binding"/>
    <property type="evidence" value="ECO:0007669"/>
    <property type="project" value="UniProtKB-ARBA"/>
</dbReference>
<accession>A0A2T7G7Q1</accession>
<organism evidence="8 9">
    <name type="scientific">Pelagivirga sediminicola</name>
    <dbReference type="NCBI Taxonomy" id="2170575"/>
    <lineage>
        <taxon>Bacteria</taxon>
        <taxon>Pseudomonadati</taxon>
        <taxon>Pseudomonadota</taxon>
        <taxon>Alphaproteobacteria</taxon>
        <taxon>Rhodobacterales</taxon>
        <taxon>Paracoccaceae</taxon>
        <taxon>Pelagivirga</taxon>
    </lineage>
</organism>
<dbReference type="GO" id="GO:0030288">
    <property type="term" value="C:outer membrane-bounded periplasmic space"/>
    <property type="evidence" value="ECO:0007669"/>
    <property type="project" value="TreeGrafter"/>
</dbReference>
<evidence type="ECO:0000256" key="1">
    <source>
        <dbReference type="ARBA" id="ARBA00009175"/>
    </source>
</evidence>
<evidence type="ECO:0000256" key="2">
    <source>
        <dbReference type="ARBA" id="ARBA00022505"/>
    </source>
</evidence>
<keyword evidence="2 6" id="KW-0500">Molybdenum</keyword>
<feature type="binding site" evidence="6">
    <location>
        <position position="197"/>
    </location>
    <ligand>
        <name>molybdate</name>
        <dbReference type="ChEBI" id="CHEBI:36264"/>
    </ligand>
</feature>
<dbReference type="AlphaFoldDB" id="A0A2T7G7Q1"/>